<dbReference type="Pfam" id="PF06335">
    <property type="entry name" value="DUF1054"/>
    <property type="match status" value="1"/>
</dbReference>
<sequence>MLMFTEKEFAAFEVAGLDERMAVIRAQIQPIFQELDTYFAEQLAPELGTELFVHIAQHRRRTVYPPENTWSALSPNKRGYKMQPHFQLGIWGDYVFMWLSFIDNPKNEKQIAQAFLENQQLFQALPEDTYVS</sequence>
<name>A0AAP6RH96_ENTFL</name>
<proteinExistence type="predicted"/>
<dbReference type="SUPFAM" id="SSF142913">
    <property type="entry name" value="YktB/PF0168-like"/>
    <property type="match status" value="1"/>
</dbReference>
<dbReference type="InterPro" id="IPR009403">
    <property type="entry name" value="UPF0637"/>
</dbReference>
<dbReference type="RefSeq" id="WP_160808347.1">
    <property type="nucleotide sequence ID" value="NZ_WVTJ01000014.1"/>
</dbReference>
<dbReference type="EMBL" id="WVTJ01000014">
    <property type="protein sequence ID" value="MXS52769.1"/>
    <property type="molecule type" value="Genomic_DNA"/>
</dbReference>
<dbReference type="Proteomes" id="UP000429730">
    <property type="component" value="Unassembled WGS sequence"/>
</dbReference>
<dbReference type="AlphaFoldDB" id="A0AAP6RH96"/>
<evidence type="ECO:0000313" key="1">
    <source>
        <dbReference type="EMBL" id="MXS52769.1"/>
    </source>
</evidence>
<organism evidence="1 2">
    <name type="scientific">Enterococcus faecalis</name>
    <name type="common">Streptococcus faecalis</name>
    <dbReference type="NCBI Taxonomy" id="1351"/>
    <lineage>
        <taxon>Bacteria</taxon>
        <taxon>Bacillati</taxon>
        <taxon>Bacillota</taxon>
        <taxon>Bacilli</taxon>
        <taxon>Lactobacillales</taxon>
        <taxon>Enterococcaceae</taxon>
        <taxon>Enterococcus</taxon>
    </lineage>
</organism>
<comment type="caution">
    <text evidence="1">The sequence shown here is derived from an EMBL/GenBank/DDBJ whole genome shotgun (WGS) entry which is preliminary data.</text>
</comment>
<protein>
    <submittedName>
        <fullName evidence="1">DUF1054 family protein</fullName>
    </submittedName>
</protein>
<evidence type="ECO:0000313" key="2">
    <source>
        <dbReference type="Proteomes" id="UP000429730"/>
    </source>
</evidence>
<dbReference type="InterPro" id="IPR053707">
    <property type="entry name" value="UPF0637_domain_sf"/>
</dbReference>
<reference evidence="1 2" key="1">
    <citation type="submission" date="2019-04" db="EMBL/GenBank/DDBJ databases">
        <title>Step-wise assembly of the neonatal virome modulated by breast feeding.</title>
        <authorList>
            <person name="Liang G."/>
            <person name="Bushman F."/>
        </authorList>
    </citation>
    <scope>NUCLEOTIDE SEQUENCE [LARGE SCALE GENOMIC DNA]</scope>
    <source>
        <strain evidence="1 2">E3754</strain>
    </source>
</reference>
<accession>A0AAP6RH96</accession>
<feature type="non-terminal residue" evidence="1">
    <location>
        <position position="132"/>
    </location>
</feature>
<gene>
    <name evidence="1" type="ORF">GTI81_08600</name>
</gene>
<dbReference type="Gene3D" id="3.30.930.20">
    <property type="entry name" value="Protein of unknown function DUF1054"/>
    <property type="match status" value="1"/>
</dbReference>